<dbReference type="PANTHER" id="PTHR21398:SF22">
    <property type="entry name" value="IP12060P-RELATED"/>
    <property type="match status" value="1"/>
</dbReference>
<dbReference type="Pfam" id="PF07841">
    <property type="entry name" value="DM4_12"/>
    <property type="match status" value="1"/>
</dbReference>
<evidence type="ECO:0000256" key="1">
    <source>
        <dbReference type="SAM" id="MobiDB-lite"/>
    </source>
</evidence>
<comment type="caution">
    <text evidence="3">The sequence shown here is derived from an EMBL/GenBank/DDBJ whole genome shotgun (WGS) entry which is preliminary data.</text>
</comment>
<sequence length="222" mass="24059">MLPIFGAIFFLLLLDFAGYVRCINGIYPYPPNSNMGFFVAIAVPLEDPYSTVSMSYFFEANYALPNKTALARSPTTTTTTTTTMTTTPSTETDPTTTTESSTTTTTTTTSSPTGKSTTTRRSIDRSTVYTVIRNKLDRAGFPGHDCLLRSICETSEQPLDHNGIVGDVMTVIFTPSTSRPEDDLPEGAREAEAAGRSGSPASCDKYKLRCPIGLFDLVSKLI</sequence>
<feature type="signal peptide" evidence="2">
    <location>
        <begin position="1"/>
        <end position="22"/>
    </location>
</feature>
<organism evidence="3 4">
    <name type="scientific">Trichogramma kaykai</name>
    <dbReference type="NCBI Taxonomy" id="54128"/>
    <lineage>
        <taxon>Eukaryota</taxon>
        <taxon>Metazoa</taxon>
        <taxon>Ecdysozoa</taxon>
        <taxon>Arthropoda</taxon>
        <taxon>Hexapoda</taxon>
        <taxon>Insecta</taxon>
        <taxon>Pterygota</taxon>
        <taxon>Neoptera</taxon>
        <taxon>Endopterygota</taxon>
        <taxon>Hymenoptera</taxon>
        <taxon>Apocrita</taxon>
        <taxon>Proctotrupomorpha</taxon>
        <taxon>Chalcidoidea</taxon>
        <taxon>Trichogrammatidae</taxon>
        <taxon>Trichogramma</taxon>
    </lineage>
</organism>
<dbReference type="EMBL" id="JBJJXI010000074">
    <property type="protein sequence ID" value="KAL3396095.1"/>
    <property type="molecule type" value="Genomic_DNA"/>
</dbReference>
<feature type="compositionally biased region" description="Low complexity" evidence="1">
    <location>
        <begin position="73"/>
        <end position="120"/>
    </location>
</feature>
<reference evidence="3 4" key="1">
    <citation type="journal article" date="2024" name="bioRxiv">
        <title>A reference genome for Trichogramma kaykai: A tiny desert-dwelling parasitoid wasp with competing sex-ratio distorters.</title>
        <authorList>
            <person name="Culotta J."/>
            <person name="Lindsey A.R."/>
        </authorList>
    </citation>
    <scope>NUCLEOTIDE SEQUENCE [LARGE SCALE GENOMIC DNA]</scope>
    <source>
        <strain evidence="3 4">KSX58</strain>
    </source>
</reference>
<dbReference type="InterPro" id="IPR006631">
    <property type="entry name" value="DM4_12"/>
</dbReference>
<feature type="region of interest" description="Disordered" evidence="1">
    <location>
        <begin position="176"/>
        <end position="201"/>
    </location>
</feature>
<accession>A0ABD2WT90</accession>
<feature type="compositionally biased region" description="Basic and acidic residues" evidence="1">
    <location>
        <begin position="179"/>
        <end position="193"/>
    </location>
</feature>
<feature type="chain" id="PRO_5044846691" evidence="2">
    <location>
        <begin position="23"/>
        <end position="222"/>
    </location>
</feature>
<keyword evidence="2" id="KW-0732">Signal</keyword>
<keyword evidence="4" id="KW-1185">Reference proteome</keyword>
<dbReference type="Proteomes" id="UP001627154">
    <property type="component" value="Unassembled WGS sequence"/>
</dbReference>
<feature type="region of interest" description="Disordered" evidence="1">
    <location>
        <begin position="71"/>
        <end position="122"/>
    </location>
</feature>
<evidence type="ECO:0000313" key="3">
    <source>
        <dbReference type="EMBL" id="KAL3396095.1"/>
    </source>
</evidence>
<dbReference type="AlphaFoldDB" id="A0ABD2WT90"/>
<protein>
    <submittedName>
        <fullName evidence="3">Uncharacterized protein</fullName>
    </submittedName>
</protein>
<evidence type="ECO:0000313" key="4">
    <source>
        <dbReference type="Proteomes" id="UP001627154"/>
    </source>
</evidence>
<name>A0ABD2WT90_9HYME</name>
<gene>
    <name evidence="3" type="ORF">TKK_009966</name>
</gene>
<dbReference type="SMART" id="SM00718">
    <property type="entry name" value="DM4_12"/>
    <property type="match status" value="1"/>
</dbReference>
<proteinExistence type="predicted"/>
<dbReference type="PANTHER" id="PTHR21398">
    <property type="entry name" value="AGAP007094-PA"/>
    <property type="match status" value="1"/>
</dbReference>
<evidence type="ECO:0000256" key="2">
    <source>
        <dbReference type="SAM" id="SignalP"/>
    </source>
</evidence>